<dbReference type="EMBL" id="CP129013">
    <property type="protein sequence ID" value="WLR42683.1"/>
    <property type="molecule type" value="Genomic_DNA"/>
</dbReference>
<name>A0ABY9JVC0_9BACI</name>
<evidence type="ECO:0000256" key="1">
    <source>
        <dbReference type="ARBA" id="ARBA00023015"/>
    </source>
</evidence>
<dbReference type="Pfam" id="PF02607">
    <property type="entry name" value="B12-binding_2"/>
    <property type="match status" value="1"/>
</dbReference>
<dbReference type="Gene3D" id="1.10.1660.10">
    <property type="match status" value="1"/>
</dbReference>
<dbReference type="PANTHER" id="PTHR30204">
    <property type="entry name" value="REDOX-CYCLING DRUG-SENSING TRANSCRIPTIONAL ACTIVATOR SOXR"/>
    <property type="match status" value="1"/>
</dbReference>
<dbReference type="SMART" id="SM00422">
    <property type="entry name" value="HTH_MERR"/>
    <property type="match status" value="1"/>
</dbReference>
<dbReference type="SUPFAM" id="SSF52242">
    <property type="entry name" value="Cobalamin (vitamin B12)-binding domain"/>
    <property type="match status" value="1"/>
</dbReference>
<evidence type="ECO:0000313" key="6">
    <source>
        <dbReference type="Proteomes" id="UP001197974"/>
    </source>
</evidence>
<dbReference type="InterPro" id="IPR003759">
    <property type="entry name" value="Cbl-bd_cap"/>
</dbReference>
<dbReference type="PANTHER" id="PTHR30204:SF67">
    <property type="entry name" value="HTH-TYPE TRANSCRIPTIONAL REGULATOR MLRA-RELATED"/>
    <property type="match status" value="1"/>
</dbReference>
<dbReference type="Proteomes" id="UP001197974">
    <property type="component" value="Chromosome"/>
</dbReference>
<dbReference type="InterPro" id="IPR047057">
    <property type="entry name" value="MerR_fam"/>
</dbReference>
<gene>
    <name evidence="5" type="ORF">LC087_18715</name>
</gene>
<evidence type="ECO:0000259" key="4">
    <source>
        <dbReference type="PROSITE" id="PS50937"/>
    </source>
</evidence>
<evidence type="ECO:0000256" key="3">
    <source>
        <dbReference type="ARBA" id="ARBA00023163"/>
    </source>
</evidence>
<accession>A0ABY9JVC0</accession>
<feature type="domain" description="HTH merR-type" evidence="4">
    <location>
        <begin position="1"/>
        <end position="71"/>
    </location>
</feature>
<dbReference type="CDD" id="cd01104">
    <property type="entry name" value="HTH_MlrA-CarA"/>
    <property type="match status" value="1"/>
</dbReference>
<keyword evidence="2" id="KW-0238">DNA-binding</keyword>
<keyword evidence="6" id="KW-1185">Reference proteome</keyword>
<proteinExistence type="predicted"/>
<dbReference type="RefSeq" id="WP_226542275.1">
    <property type="nucleotide sequence ID" value="NZ_CP129013.1"/>
</dbReference>
<dbReference type="InterPro" id="IPR036724">
    <property type="entry name" value="Cobalamin-bd_sf"/>
</dbReference>
<evidence type="ECO:0000313" key="5">
    <source>
        <dbReference type="EMBL" id="WLR42683.1"/>
    </source>
</evidence>
<organism evidence="5 6">
    <name type="scientific">Bacillus carboniphilus</name>
    <dbReference type="NCBI Taxonomy" id="86663"/>
    <lineage>
        <taxon>Bacteria</taxon>
        <taxon>Bacillati</taxon>
        <taxon>Bacillota</taxon>
        <taxon>Bacilli</taxon>
        <taxon>Bacillales</taxon>
        <taxon>Bacillaceae</taxon>
        <taxon>Bacillus</taxon>
    </lineage>
</organism>
<dbReference type="PROSITE" id="PS50937">
    <property type="entry name" value="HTH_MERR_2"/>
    <property type="match status" value="1"/>
</dbReference>
<keyword evidence="1" id="KW-0805">Transcription regulation</keyword>
<evidence type="ECO:0000256" key="2">
    <source>
        <dbReference type="ARBA" id="ARBA00023125"/>
    </source>
</evidence>
<protein>
    <submittedName>
        <fullName evidence="5">MerR family transcriptional regulator</fullName>
    </submittedName>
</protein>
<keyword evidence="3" id="KW-0804">Transcription</keyword>
<dbReference type="Gene3D" id="1.10.1240.10">
    <property type="entry name" value="Methionine synthase domain"/>
    <property type="match status" value="1"/>
</dbReference>
<dbReference type="Gene3D" id="3.40.50.280">
    <property type="entry name" value="Cobalamin-binding domain"/>
    <property type="match status" value="1"/>
</dbReference>
<dbReference type="InterPro" id="IPR000551">
    <property type="entry name" value="MerR-type_HTH_dom"/>
</dbReference>
<dbReference type="InterPro" id="IPR009061">
    <property type="entry name" value="DNA-bd_dom_put_sf"/>
</dbReference>
<dbReference type="SUPFAM" id="SSF46955">
    <property type="entry name" value="Putative DNA-binding domain"/>
    <property type="match status" value="1"/>
</dbReference>
<sequence>MYNIKIASEKIGVTPMTLRAWERRYGLSPSSRSDGGHRLYSNDDINKLLWIKKQMAEKGVPISRAVEMLKVQEENLKVENAVKDKNQTLIDPLFNALTAFKLEQAHSIVDYSFSLYHFGKVFEDLFFPLAVKIGDKWSEGEISIAQEHFATQFLLQRCYKMMDIFPVQSHLPKGIALCPVGEHHHLGLMMFTLFLRRKALGVLYLGPNTPMDGLGELIEEQQIQYAFLSVSGCNNDQPINLFIDDLKKNYPSISVVLGGRGTKSLGVMDGVTVLENTLDSWENWFQKNVIPVEKV</sequence>
<dbReference type="InterPro" id="IPR036594">
    <property type="entry name" value="Meth_synthase_dom"/>
</dbReference>
<dbReference type="Pfam" id="PF13411">
    <property type="entry name" value="MerR_1"/>
    <property type="match status" value="1"/>
</dbReference>
<reference evidence="5 6" key="1">
    <citation type="submission" date="2023-06" db="EMBL/GenBank/DDBJ databases">
        <title>Five Gram-positive bacteria isolated from mangrove sediments in Shenzhen, Guangdong, China.</title>
        <authorList>
            <person name="Yu S."/>
            <person name="Zheng W."/>
            <person name="Huang Y."/>
        </authorList>
    </citation>
    <scope>NUCLEOTIDE SEQUENCE [LARGE SCALE GENOMIC DNA]</scope>
    <source>
        <strain evidence="5 6">SaN35-3</strain>
    </source>
</reference>